<organism evidence="2 3">
    <name type="scientific">Crassostrea virginica</name>
    <name type="common">Eastern oyster</name>
    <dbReference type="NCBI Taxonomy" id="6565"/>
    <lineage>
        <taxon>Eukaryota</taxon>
        <taxon>Metazoa</taxon>
        <taxon>Spiralia</taxon>
        <taxon>Lophotrochozoa</taxon>
        <taxon>Mollusca</taxon>
        <taxon>Bivalvia</taxon>
        <taxon>Autobranchia</taxon>
        <taxon>Pteriomorphia</taxon>
        <taxon>Ostreida</taxon>
        <taxon>Ostreoidea</taxon>
        <taxon>Ostreidae</taxon>
        <taxon>Crassostrea</taxon>
    </lineage>
</organism>
<name>A0A8B8DUI3_CRAVI</name>
<dbReference type="GeneID" id="111129451"/>
<evidence type="ECO:0000313" key="4">
    <source>
        <dbReference type="RefSeq" id="XP_022332637.1"/>
    </source>
</evidence>
<gene>
    <name evidence="3" type="primary">LOC111129451</name>
    <name evidence="4" type="synonym">LOC111130172</name>
</gene>
<keyword evidence="1" id="KW-1133">Transmembrane helix</keyword>
<accession>A0A8B8DUI3</accession>
<proteinExistence type="predicted"/>
<dbReference type="KEGG" id="cvn:111130172"/>
<dbReference type="Proteomes" id="UP000694844">
    <property type="component" value="Chromosome 4"/>
</dbReference>
<dbReference type="OrthoDB" id="6140003at2759"/>
<dbReference type="KEGG" id="cvn:111129451"/>
<protein>
    <submittedName>
        <fullName evidence="3">Uncharacterized protein LOC111129451</fullName>
    </submittedName>
    <submittedName>
        <fullName evidence="4">Uncharacterized protein LOC111130172</fullName>
    </submittedName>
</protein>
<sequence>MKGLQALRRGFSTSTIRQGRLQDPKNPGFLIPVSKPGQVYSYENFVQKKMRTYLEPSKDFTHNRWRHGKIYVGAVSALAVISVFIHGYYNLPRLVFGKKA</sequence>
<evidence type="ECO:0000256" key="1">
    <source>
        <dbReference type="SAM" id="Phobius"/>
    </source>
</evidence>
<keyword evidence="2" id="KW-1185">Reference proteome</keyword>
<dbReference type="RefSeq" id="XP_022332637.1">
    <property type="nucleotide sequence ID" value="XM_022476929.1"/>
</dbReference>
<dbReference type="AlphaFoldDB" id="A0A8B8DUI3"/>
<evidence type="ECO:0000313" key="3">
    <source>
        <dbReference type="RefSeq" id="XP_022331550.1"/>
    </source>
</evidence>
<reference evidence="3 4" key="1">
    <citation type="submission" date="2025-04" db="UniProtKB">
        <authorList>
            <consortium name="RefSeq"/>
        </authorList>
    </citation>
    <scope>IDENTIFICATION</scope>
    <source>
        <tissue evidence="3 4">Whole sample</tissue>
    </source>
</reference>
<evidence type="ECO:0000313" key="2">
    <source>
        <dbReference type="Proteomes" id="UP000694844"/>
    </source>
</evidence>
<keyword evidence="1" id="KW-0472">Membrane</keyword>
<keyword evidence="1" id="KW-0812">Transmembrane</keyword>
<dbReference type="RefSeq" id="XP_022331550.1">
    <property type="nucleotide sequence ID" value="XM_022475842.1"/>
</dbReference>
<feature type="transmembrane region" description="Helical" evidence="1">
    <location>
        <begin position="70"/>
        <end position="89"/>
    </location>
</feature>